<keyword evidence="7" id="KW-0408">Iron</keyword>
<dbReference type="Pfam" id="PF12838">
    <property type="entry name" value="Fer4_7"/>
    <property type="match status" value="1"/>
</dbReference>
<evidence type="ECO:0000313" key="11">
    <source>
        <dbReference type="Proteomes" id="UP000198744"/>
    </source>
</evidence>
<comment type="similarity">
    <text evidence="2">Belongs to the HdrA family.</text>
</comment>
<sequence>MEKEQVEQLCKSLTDRNFGDVMIVGGGISGIQAALDLGTAGFKVYFVEKSPTVGGKMAHLDKTFPTNDCSMCIESPKFVECKRHPNIEMITYAEVESVEGEAGDFTVTVVKKPRYIDESKCTGCTTCVEYCPVVYPDKFNQEISKNKAVHIYFAQAIPLVPYIDESCLYLKEDKCHICVGVCQSKAIDFSQKPEKMEIKVGAIIVSPGIEAYDPRAKEEYHYDDFANVVTGLDYERLLCATGPHEGEILRASDLRHPHNVAWIHCVGSRRVTPGDNSYCSAVCCTYTQKQVILTKDHDDGANCTIFHNDIRSYGKDFERFYQRTENLPGIRFIRSYASIVREDPVTKNVTVRYTTPEGVKEEEFDMVVLSVGLVPPRNVEKIAQAFGIELNDHGFCKTGPANPLETTRPGIFVSGAFIGPMDIPEGVLGASGAGSMCGEILSYRRGNLSKERVYPPEKDVSQEEPRIGVYVCHCGANIGRIVNVPQTVQYSLTLPHVVHAEESLFICSTEAAAMLAKDIEERGLNRVIVAACTPRTHEPLFRDTLREAGINQYYYDMANIREHCSWVHSKEKEAATEKAEDIIRMSVARAHFLEPLQEFDLPVDKRALVVGGGIAGMIAALSIAKQRHEVFLVEKEKELGGLAKRLHYTLEGLDVQAYVQDLIQQVYSNPTIHVYTGATIPETTGYVGNFTTTVQNGRGTSVIKHGATVLAIGADEYKPTEYLYGQDERVMTQLELEGRIAQGEEKIVSAESMVMIQCVGCRNEDRNYCARICCSHAIKNALKLKENNPQMEISILFRDMRTYRYFENYYRDASEKDVKFVRYEPENPPQVEAVEEEGRPVLRVTAADPILKQNLALDADFLILSVATVPSAESQEISNKFKVALGPDGFCQEAHVKLRPVDFAAEGIYLCGIAHYPKHISETIAQAYGAAGRALTLLANDTVVASGSVCSVNEKMCMACGACIPACTYGAVEFKETRQGKKASVIAVLCKGCGLCNSKCPTGAIQLKHYTDVELMNQIDAAGSKELVLGAAEAALAEA</sequence>
<feature type="domain" description="4Fe-4S ferredoxin-type" evidence="9">
    <location>
        <begin position="948"/>
        <end position="977"/>
    </location>
</feature>
<keyword evidence="6" id="KW-0560">Oxidoreductase</keyword>
<dbReference type="RefSeq" id="WP_093884479.1">
    <property type="nucleotide sequence ID" value="NZ_FOBS01000030.1"/>
</dbReference>
<evidence type="ECO:0000313" key="10">
    <source>
        <dbReference type="EMBL" id="SEM64935.1"/>
    </source>
</evidence>
<comment type="cofactor">
    <cofactor evidence="1">
        <name>FAD</name>
        <dbReference type="ChEBI" id="CHEBI:57692"/>
    </cofactor>
</comment>
<dbReference type="PROSITE" id="PS51379">
    <property type="entry name" value="4FE4S_FER_2"/>
    <property type="match status" value="3"/>
</dbReference>
<evidence type="ECO:0000259" key="9">
    <source>
        <dbReference type="PROSITE" id="PS51379"/>
    </source>
</evidence>
<keyword evidence="4" id="KW-0479">Metal-binding</keyword>
<dbReference type="InterPro" id="IPR017900">
    <property type="entry name" value="4Fe4S_Fe_S_CS"/>
</dbReference>
<dbReference type="InterPro" id="IPR036188">
    <property type="entry name" value="FAD/NAD-bd_sf"/>
</dbReference>
<dbReference type="Proteomes" id="UP000198744">
    <property type="component" value="Unassembled WGS sequence"/>
</dbReference>
<reference evidence="10 11" key="1">
    <citation type="submission" date="2016-10" db="EMBL/GenBank/DDBJ databases">
        <authorList>
            <person name="de Groot N.N."/>
        </authorList>
    </citation>
    <scope>NUCLEOTIDE SEQUENCE [LARGE SCALE GENOMIC DNA]</scope>
    <source>
        <strain evidence="10 11">DSM 8423</strain>
    </source>
</reference>
<dbReference type="InterPro" id="IPR017896">
    <property type="entry name" value="4Fe4S_Fe-S-bd"/>
</dbReference>
<dbReference type="Pfam" id="PF12831">
    <property type="entry name" value="FAD_oxidored"/>
    <property type="match status" value="1"/>
</dbReference>
<feature type="domain" description="4Fe-4S ferredoxin-type" evidence="9">
    <location>
        <begin position="981"/>
        <end position="1010"/>
    </location>
</feature>
<dbReference type="Pfam" id="PF13450">
    <property type="entry name" value="NAD_binding_8"/>
    <property type="match status" value="1"/>
</dbReference>
<keyword evidence="11" id="KW-1185">Reference proteome</keyword>
<feature type="domain" description="4Fe-4S ferredoxin-type" evidence="9">
    <location>
        <begin position="111"/>
        <end position="142"/>
    </location>
</feature>
<protein>
    <submittedName>
        <fullName evidence="10">Tungsten-dependent benzoyl-CoA reductase-related protein bamE</fullName>
    </submittedName>
</protein>
<dbReference type="OrthoDB" id="9758544at2"/>
<keyword evidence="8" id="KW-0411">Iron-sulfur</keyword>
<dbReference type="PANTHER" id="PTHR43498:SF1">
    <property type="entry name" value="COB--COM HETERODISULFIDE REDUCTASE IRON-SULFUR SUBUNIT A"/>
    <property type="match status" value="1"/>
</dbReference>
<dbReference type="InterPro" id="IPR039650">
    <property type="entry name" value="HdrA-like"/>
</dbReference>
<dbReference type="GO" id="GO:0051539">
    <property type="term" value="F:4 iron, 4 sulfur cluster binding"/>
    <property type="evidence" value="ECO:0007669"/>
    <property type="project" value="UniProtKB-KW"/>
</dbReference>
<organism evidence="10 11">
    <name type="scientific">Syntrophus gentianae</name>
    <dbReference type="NCBI Taxonomy" id="43775"/>
    <lineage>
        <taxon>Bacteria</taxon>
        <taxon>Pseudomonadati</taxon>
        <taxon>Thermodesulfobacteriota</taxon>
        <taxon>Syntrophia</taxon>
        <taxon>Syntrophales</taxon>
        <taxon>Syntrophaceae</taxon>
        <taxon>Syntrophus</taxon>
    </lineage>
</organism>
<dbReference type="GO" id="GO:0016491">
    <property type="term" value="F:oxidoreductase activity"/>
    <property type="evidence" value="ECO:0007669"/>
    <property type="project" value="UniProtKB-KW"/>
</dbReference>
<evidence type="ECO:0000256" key="8">
    <source>
        <dbReference type="ARBA" id="ARBA00023014"/>
    </source>
</evidence>
<dbReference type="SUPFAM" id="SSF51905">
    <property type="entry name" value="FAD/NAD(P)-binding domain"/>
    <property type="match status" value="2"/>
</dbReference>
<dbReference type="STRING" id="43775.SAMN04489760_13013"/>
<evidence type="ECO:0000256" key="4">
    <source>
        <dbReference type="ARBA" id="ARBA00022723"/>
    </source>
</evidence>
<dbReference type="PRINTS" id="PR00411">
    <property type="entry name" value="PNDRDTASEI"/>
</dbReference>
<keyword evidence="3" id="KW-0004">4Fe-4S</keyword>
<gene>
    <name evidence="10" type="ORF">SAMN04489760_13013</name>
</gene>
<evidence type="ECO:0000256" key="1">
    <source>
        <dbReference type="ARBA" id="ARBA00001974"/>
    </source>
</evidence>
<dbReference type="Pfam" id="PF00037">
    <property type="entry name" value="Fer4"/>
    <property type="match status" value="1"/>
</dbReference>
<keyword evidence="5" id="KW-0274">FAD</keyword>
<accession>A0A1H8A2G6</accession>
<evidence type="ECO:0000256" key="5">
    <source>
        <dbReference type="ARBA" id="ARBA00022827"/>
    </source>
</evidence>
<proteinExistence type="inferred from homology"/>
<dbReference type="PANTHER" id="PTHR43498">
    <property type="entry name" value="FERREDOXIN:COB-COM HETERODISULFIDE REDUCTASE SUBUNIT A"/>
    <property type="match status" value="1"/>
</dbReference>
<dbReference type="EMBL" id="FOBS01000030">
    <property type="protein sequence ID" value="SEM64935.1"/>
    <property type="molecule type" value="Genomic_DNA"/>
</dbReference>
<evidence type="ECO:0000256" key="6">
    <source>
        <dbReference type="ARBA" id="ARBA00023002"/>
    </source>
</evidence>
<dbReference type="Gene3D" id="3.50.50.60">
    <property type="entry name" value="FAD/NAD(P)-binding domain"/>
    <property type="match status" value="3"/>
</dbReference>
<evidence type="ECO:0000256" key="3">
    <source>
        <dbReference type="ARBA" id="ARBA00022485"/>
    </source>
</evidence>
<dbReference type="GO" id="GO:0046872">
    <property type="term" value="F:metal ion binding"/>
    <property type="evidence" value="ECO:0007669"/>
    <property type="project" value="UniProtKB-KW"/>
</dbReference>
<dbReference type="SUPFAM" id="SSF54862">
    <property type="entry name" value="4Fe-4S ferredoxins"/>
    <property type="match status" value="1"/>
</dbReference>
<dbReference type="AlphaFoldDB" id="A0A1H8A2G6"/>
<evidence type="ECO:0000256" key="7">
    <source>
        <dbReference type="ARBA" id="ARBA00023004"/>
    </source>
</evidence>
<name>A0A1H8A2G6_9BACT</name>
<dbReference type="Gene3D" id="3.30.70.20">
    <property type="match status" value="2"/>
</dbReference>
<dbReference type="PROSITE" id="PS00198">
    <property type="entry name" value="4FE4S_FER_1"/>
    <property type="match status" value="2"/>
</dbReference>
<keyword evidence="5" id="KW-0285">Flavoprotein</keyword>
<evidence type="ECO:0000256" key="2">
    <source>
        <dbReference type="ARBA" id="ARBA00006561"/>
    </source>
</evidence>